<name>A0ABW5AU45_9FLAO</name>
<feature type="transmembrane region" description="Helical" evidence="8">
    <location>
        <begin position="12"/>
        <end position="38"/>
    </location>
</feature>
<accession>A0ABW5AU45</accession>
<feature type="domain" description="Potassium channel" evidence="9">
    <location>
        <begin position="23"/>
        <end position="91"/>
    </location>
</feature>
<dbReference type="InterPro" id="IPR003280">
    <property type="entry name" value="2pore_dom_K_chnl"/>
</dbReference>
<keyword evidence="2" id="KW-0813">Transport</keyword>
<dbReference type="GO" id="GO:0034220">
    <property type="term" value="P:monoatomic ion transmembrane transport"/>
    <property type="evidence" value="ECO:0007669"/>
    <property type="project" value="UniProtKB-KW"/>
</dbReference>
<evidence type="ECO:0000313" key="10">
    <source>
        <dbReference type="EMBL" id="MFD2185982.1"/>
    </source>
</evidence>
<dbReference type="Gene3D" id="1.10.287.70">
    <property type="match status" value="1"/>
</dbReference>
<reference evidence="11" key="1">
    <citation type="journal article" date="2019" name="Int. J. Syst. Evol. Microbiol.">
        <title>The Global Catalogue of Microorganisms (GCM) 10K type strain sequencing project: providing services to taxonomists for standard genome sequencing and annotation.</title>
        <authorList>
            <consortium name="The Broad Institute Genomics Platform"/>
            <consortium name="The Broad Institute Genome Sequencing Center for Infectious Disease"/>
            <person name="Wu L."/>
            <person name="Ma J."/>
        </authorList>
    </citation>
    <scope>NUCLEOTIDE SEQUENCE [LARGE SCALE GENOMIC DNA]</scope>
    <source>
        <strain evidence="11">DT92</strain>
    </source>
</reference>
<keyword evidence="11" id="KW-1185">Reference proteome</keyword>
<keyword evidence="5" id="KW-0406">Ion transport</keyword>
<organism evidence="10 11">
    <name type="scientific">Aquimarina celericrescens</name>
    <dbReference type="NCBI Taxonomy" id="1964542"/>
    <lineage>
        <taxon>Bacteria</taxon>
        <taxon>Pseudomonadati</taxon>
        <taxon>Bacteroidota</taxon>
        <taxon>Flavobacteriia</taxon>
        <taxon>Flavobacteriales</taxon>
        <taxon>Flavobacteriaceae</taxon>
        <taxon>Aquimarina</taxon>
    </lineage>
</organism>
<sequence length="112" mass="12873">MIRFFLHITAFFMLKNFGGLTLMLLCFIGIGTVVFHFAEGWDWVDSYYFSVMTLSTVGYGDLHPTTPFTKIFTTFYILGGLGIILNFVTVFYEHRQAALNILSKKADETKHR</sequence>
<evidence type="ECO:0000259" key="9">
    <source>
        <dbReference type="Pfam" id="PF07885"/>
    </source>
</evidence>
<keyword evidence="3 8" id="KW-0812">Transmembrane</keyword>
<comment type="subcellular location">
    <subcellularLocation>
        <location evidence="1">Membrane</location>
        <topology evidence="1">Multi-pass membrane protein</topology>
    </subcellularLocation>
</comment>
<evidence type="ECO:0000256" key="7">
    <source>
        <dbReference type="ARBA" id="ARBA00023303"/>
    </source>
</evidence>
<evidence type="ECO:0000256" key="1">
    <source>
        <dbReference type="ARBA" id="ARBA00004141"/>
    </source>
</evidence>
<gene>
    <name evidence="10" type="ORF">ACFSJT_04200</name>
</gene>
<evidence type="ECO:0000256" key="6">
    <source>
        <dbReference type="ARBA" id="ARBA00023136"/>
    </source>
</evidence>
<dbReference type="RefSeq" id="WP_378318968.1">
    <property type="nucleotide sequence ID" value="NZ_JBHUHY010000003.1"/>
</dbReference>
<keyword evidence="6 8" id="KW-0472">Membrane</keyword>
<evidence type="ECO:0000256" key="2">
    <source>
        <dbReference type="ARBA" id="ARBA00022448"/>
    </source>
</evidence>
<dbReference type="InterPro" id="IPR013099">
    <property type="entry name" value="K_chnl_dom"/>
</dbReference>
<evidence type="ECO:0000256" key="5">
    <source>
        <dbReference type="ARBA" id="ARBA00023065"/>
    </source>
</evidence>
<proteinExistence type="predicted"/>
<dbReference type="PANTHER" id="PTHR11003:SF291">
    <property type="entry name" value="IP11374P"/>
    <property type="match status" value="1"/>
</dbReference>
<dbReference type="SUPFAM" id="SSF81324">
    <property type="entry name" value="Voltage-gated potassium channels"/>
    <property type="match status" value="1"/>
</dbReference>
<dbReference type="PANTHER" id="PTHR11003">
    <property type="entry name" value="POTASSIUM CHANNEL, SUBFAMILY K"/>
    <property type="match status" value="1"/>
</dbReference>
<dbReference type="EMBL" id="JBHUHY010000003">
    <property type="protein sequence ID" value="MFD2185982.1"/>
    <property type="molecule type" value="Genomic_DNA"/>
</dbReference>
<evidence type="ECO:0000313" key="11">
    <source>
        <dbReference type="Proteomes" id="UP001597344"/>
    </source>
</evidence>
<evidence type="ECO:0000256" key="3">
    <source>
        <dbReference type="ARBA" id="ARBA00022692"/>
    </source>
</evidence>
<feature type="transmembrane region" description="Helical" evidence="8">
    <location>
        <begin position="71"/>
        <end position="92"/>
    </location>
</feature>
<evidence type="ECO:0000256" key="4">
    <source>
        <dbReference type="ARBA" id="ARBA00022989"/>
    </source>
</evidence>
<dbReference type="Pfam" id="PF07885">
    <property type="entry name" value="Ion_trans_2"/>
    <property type="match status" value="1"/>
</dbReference>
<comment type="caution">
    <text evidence="10">The sequence shown here is derived from an EMBL/GenBank/DDBJ whole genome shotgun (WGS) entry which is preliminary data.</text>
</comment>
<keyword evidence="7 10" id="KW-0407">Ion channel</keyword>
<dbReference type="Proteomes" id="UP001597344">
    <property type="component" value="Unassembled WGS sequence"/>
</dbReference>
<keyword evidence="4 8" id="KW-1133">Transmembrane helix</keyword>
<protein>
    <submittedName>
        <fullName evidence="10">Potassium channel family protein</fullName>
    </submittedName>
</protein>
<evidence type="ECO:0000256" key="8">
    <source>
        <dbReference type="SAM" id="Phobius"/>
    </source>
</evidence>